<evidence type="ECO:0000313" key="2">
    <source>
        <dbReference type="EMBL" id="OHA60130.1"/>
    </source>
</evidence>
<feature type="transmembrane region" description="Helical" evidence="1">
    <location>
        <begin position="21"/>
        <end position="38"/>
    </location>
</feature>
<comment type="caution">
    <text evidence="2">The sequence shown here is derived from an EMBL/GenBank/DDBJ whole genome shotgun (WGS) entry which is preliminary data.</text>
</comment>
<reference evidence="2 3" key="1">
    <citation type="journal article" date="2016" name="Nat. Commun.">
        <title>Thousands of microbial genomes shed light on interconnected biogeochemical processes in an aquifer system.</title>
        <authorList>
            <person name="Anantharaman K."/>
            <person name="Brown C.T."/>
            <person name="Hug L.A."/>
            <person name="Sharon I."/>
            <person name="Castelle C.J."/>
            <person name="Probst A.J."/>
            <person name="Thomas B.C."/>
            <person name="Singh A."/>
            <person name="Wilkins M.J."/>
            <person name="Karaoz U."/>
            <person name="Brodie E.L."/>
            <person name="Williams K.H."/>
            <person name="Hubbard S.S."/>
            <person name="Banfield J.F."/>
        </authorList>
    </citation>
    <scope>NUCLEOTIDE SEQUENCE [LARGE SCALE GENOMIC DNA]</scope>
</reference>
<dbReference type="Proteomes" id="UP000177838">
    <property type="component" value="Unassembled WGS sequence"/>
</dbReference>
<dbReference type="InterPro" id="IPR024414">
    <property type="entry name" value="Uncharacterised_PrgI"/>
</dbReference>
<dbReference type="EMBL" id="MHTK01000002">
    <property type="protein sequence ID" value="OHA60130.1"/>
    <property type="molecule type" value="Genomic_DNA"/>
</dbReference>
<keyword evidence="1" id="KW-1133">Transmembrane helix</keyword>
<organism evidence="2 3">
    <name type="scientific">Candidatus Vogelbacteria bacterium RIFOXYD1_FULL_46_19</name>
    <dbReference type="NCBI Taxonomy" id="1802439"/>
    <lineage>
        <taxon>Bacteria</taxon>
        <taxon>Candidatus Vogeliibacteriota</taxon>
    </lineage>
</organism>
<sequence>MNFQVPQFIEVENKIFGPLSFPQFIFVVGGLAVAFLLYVLLPLYIALVPMAIAIAGGLGLAFYKLNNRSLIYVIQSMLKYYLGSKLYIWQKGSTAQPRSKPVVAQAAIDLPKISESRLDQLSWSLDVKEHIN</sequence>
<evidence type="ECO:0000256" key="1">
    <source>
        <dbReference type="SAM" id="Phobius"/>
    </source>
</evidence>
<keyword evidence="1" id="KW-0812">Transmembrane</keyword>
<dbReference type="Pfam" id="PF12666">
    <property type="entry name" value="PrgI"/>
    <property type="match status" value="1"/>
</dbReference>
<evidence type="ECO:0000313" key="3">
    <source>
        <dbReference type="Proteomes" id="UP000177838"/>
    </source>
</evidence>
<dbReference type="STRING" id="1802439.A2589_00420"/>
<gene>
    <name evidence="2" type="ORF">A2589_00420</name>
</gene>
<feature type="transmembrane region" description="Helical" evidence="1">
    <location>
        <begin position="44"/>
        <end position="63"/>
    </location>
</feature>
<evidence type="ECO:0008006" key="4">
    <source>
        <dbReference type="Google" id="ProtNLM"/>
    </source>
</evidence>
<accession>A0A1G2QHR8</accession>
<protein>
    <recommendedName>
        <fullName evidence="4">PrgI family protein</fullName>
    </recommendedName>
</protein>
<name>A0A1G2QHR8_9BACT</name>
<dbReference type="AlphaFoldDB" id="A0A1G2QHR8"/>
<keyword evidence="1" id="KW-0472">Membrane</keyword>
<proteinExistence type="predicted"/>